<dbReference type="InterPro" id="IPR027417">
    <property type="entry name" value="P-loop_NTPase"/>
</dbReference>
<dbReference type="GO" id="GO:0005524">
    <property type="term" value="F:ATP binding"/>
    <property type="evidence" value="ECO:0007669"/>
    <property type="project" value="UniProtKB-KW"/>
</dbReference>
<dbReference type="CDD" id="cd03250">
    <property type="entry name" value="ABCC_MRP_domain1"/>
    <property type="match status" value="1"/>
</dbReference>
<dbReference type="PROSITE" id="PS50929">
    <property type="entry name" value="ABC_TM1F"/>
    <property type="match status" value="1"/>
</dbReference>
<dbReference type="SUPFAM" id="SSF90123">
    <property type="entry name" value="ABC transporter transmembrane region"/>
    <property type="match status" value="1"/>
</dbReference>
<feature type="binding site" evidence="14">
    <location>
        <position position="979"/>
    </location>
    <ligand>
        <name>substrate</name>
    </ligand>
</feature>
<feature type="transmembrane region" description="Helical" evidence="17">
    <location>
        <begin position="392"/>
        <end position="415"/>
    </location>
</feature>
<dbReference type="InterPro" id="IPR011527">
    <property type="entry name" value="ABC1_TM_dom"/>
</dbReference>
<dbReference type="STRING" id="35608.A0A2U1QIT1"/>
<gene>
    <name evidence="20" type="ORF">CTI12_AA021860</name>
</gene>
<keyword evidence="7" id="KW-0547">Nucleotide-binding</keyword>
<evidence type="ECO:0000256" key="15">
    <source>
        <dbReference type="PIRSR" id="PIRSR610347-3"/>
    </source>
</evidence>
<dbReference type="PANTHER" id="PTHR24223">
    <property type="entry name" value="ATP-BINDING CASSETTE SUB-FAMILY C"/>
    <property type="match status" value="1"/>
</dbReference>
<keyword evidence="5 17" id="KW-0812">Transmembrane</keyword>
<comment type="caution">
    <text evidence="20">The sequence shown here is derived from an EMBL/GenBank/DDBJ whole genome shotgun (WGS) entry which is preliminary data.</text>
</comment>
<dbReference type="Gene3D" id="3.30.870.10">
    <property type="entry name" value="Endonuclease Chain A"/>
    <property type="match status" value="1"/>
</dbReference>
<dbReference type="GO" id="GO:0008559">
    <property type="term" value="F:ABC-type xenobiotic transporter activity"/>
    <property type="evidence" value="ECO:0007669"/>
    <property type="project" value="UniProtKB-EC"/>
</dbReference>
<feature type="site" description="Interaction with DNA" evidence="15">
    <location>
        <position position="1000"/>
    </location>
</feature>
<dbReference type="InterPro" id="IPR017871">
    <property type="entry name" value="ABC_transporter-like_CS"/>
</dbReference>
<dbReference type="CDD" id="cd03244">
    <property type="entry name" value="ABCC_MRP_domain2"/>
    <property type="match status" value="1"/>
</dbReference>
<feature type="transmembrane region" description="Helical" evidence="17">
    <location>
        <begin position="629"/>
        <end position="651"/>
    </location>
</feature>
<feature type="domain" description="ABC transmembrane type-1" evidence="19">
    <location>
        <begin position="407"/>
        <end position="687"/>
    </location>
</feature>
<dbReference type="FunFam" id="3.40.50.300:FF:000169">
    <property type="entry name" value="ABC transporter C family member 3"/>
    <property type="match status" value="1"/>
</dbReference>
<dbReference type="PANTHER" id="PTHR24223:SF425">
    <property type="entry name" value="ABC-TYPE XENOBIOTIC TRANSPORTER"/>
    <property type="match status" value="1"/>
</dbReference>
<comment type="subcellular location">
    <subcellularLocation>
        <location evidence="1">Membrane</location>
        <topology evidence="1">Multi-pass membrane protein</topology>
    </subcellularLocation>
</comment>
<evidence type="ECO:0000256" key="16">
    <source>
        <dbReference type="SAM" id="MobiDB-lite"/>
    </source>
</evidence>
<keyword evidence="4" id="KW-0813">Transport</keyword>
<feature type="domain" description="ABC transporter" evidence="18">
    <location>
        <begin position="107"/>
        <end position="331"/>
    </location>
</feature>
<keyword evidence="21" id="KW-1185">Reference proteome</keyword>
<evidence type="ECO:0000313" key="21">
    <source>
        <dbReference type="Proteomes" id="UP000245207"/>
    </source>
</evidence>
<keyword evidence="10 17" id="KW-1133">Transmembrane helix</keyword>
<feature type="transmembrane region" description="Helical" evidence="17">
    <location>
        <begin position="545"/>
        <end position="564"/>
    </location>
</feature>
<dbReference type="InterPro" id="IPR003593">
    <property type="entry name" value="AAA+_ATPase"/>
</dbReference>
<dbReference type="InterPro" id="IPR044726">
    <property type="entry name" value="ABCC_6TM_D2"/>
</dbReference>
<evidence type="ECO:0000313" key="20">
    <source>
        <dbReference type="EMBL" id="PWA97916.1"/>
    </source>
</evidence>
<dbReference type="InterPro" id="IPR050173">
    <property type="entry name" value="ABC_transporter_C-like"/>
</dbReference>
<feature type="compositionally biased region" description="Polar residues" evidence="16">
    <location>
        <begin position="1037"/>
        <end position="1046"/>
    </location>
</feature>
<evidence type="ECO:0000256" key="5">
    <source>
        <dbReference type="ARBA" id="ARBA00022692"/>
    </source>
</evidence>
<organism evidence="20 21">
    <name type="scientific">Artemisia annua</name>
    <name type="common">Sweet wormwood</name>
    <dbReference type="NCBI Taxonomy" id="35608"/>
    <lineage>
        <taxon>Eukaryota</taxon>
        <taxon>Viridiplantae</taxon>
        <taxon>Streptophyta</taxon>
        <taxon>Embryophyta</taxon>
        <taxon>Tracheophyta</taxon>
        <taxon>Spermatophyta</taxon>
        <taxon>Magnoliopsida</taxon>
        <taxon>eudicotyledons</taxon>
        <taxon>Gunneridae</taxon>
        <taxon>Pentapetalae</taxon>
        <taxon>asterids</taxon>
        <taxon>campanulids</taxon>
        <taxon>Asterales</taxon>
        <taxon>Asteraceae</taxon>
        <taxon>Asteroideae</taxon>
        <taxon>Anthemideae</taxon>
        <taxon>Artemisiinae</taxon>
        <taxon>Artemisia</taxon>
    </lineage>
</organism>
<evidence type="ECO:0000259" key="18">
    <source>
        <dbReference type="PROSITE" id="PS50893"/>
    </source>
</evidence>
<dbReference type="GO" id="GO:0008081">
    <property type="term" value="F:phosphoric diester hydrolase activity"/>
    <property type="evidence" value="ECO:0007669"/>
    <property type="project" value="InterPro"/>
</dbReference>
<dbReference type="InterPro" id="IPR036640">
    <property type="entry name" value="ABC1_TM_sf"/>
</dbReference>
<evidence type="ECO:0000256" key="9">
    <source>
        <dbReference type="ARBA" id="ARBA00022967"/>
    </source>
</evidence>
<evidence type="ECO:0000256" key="14">
    <source>
        <dbReference type="PIRSR" id="PIRSR610347-2"/>
    </source>
</evidence>
<evidence type="ECO:0000256" key="2">
    <source>
        <dbReference type="ARBA" id="ARBA00009726"/>
    </source>
</evidence>
<evidence type="ECO:0000256" key="17">
    <source>
        <dbReference type="SAM" id="Phobius"/>
    </source>
</evidence>
<comment type="catalytic activity">
    <reaction evidence="12">
        <text>ATP + H2O + xenobioticSide 1 = ADP + phosphate + xenobioticSide 2.</text>
        <dbReference type="EC" id="7.6.2.2"/>
    </reaction>
</comment>
<dbReference type="GO" id="GO:0006281">
    <property type="term" value="P:DNA repair"/>
    <property type="evidence" value="ECO:0007669"/>
    <property type="project" value="InterPro"/>
</dbReference>
<dbReference type="InterPro" id="IPR010347">
    <property type="entry name" value="Tdp1"/>
</dbReference>
<dbReference type="CDD" id="cd18580">
    <property type="entry name" value="ABC_6TM_ABCC_D2"/>
    <property type="match status" value="1"/>
</dbReference>
<dbReference type="SUPFAM" id="SSF52540">
    <property type="entry name" value="P-loop containing nucleoside triphosphate hydrolases"/>
    <property type="match status" value="2"/>
</dbReference>
<dbReference type="Gene3D" id="1.20.1560.10">
    <property type="entry name" value="ABC transporter type 1, transmembrane domain"/>
    <property type="match status" value="1"/>
</dbReference>
<evidence type="ECO:0000259" key="19">
    <source>
        <dbReference type="PROSITE" id="PS50929"/>
    </source>
</evidence>
<sequence>MMPFTSGLKHTEACHLQNCCLLEVHKGNQLVSLLQRVAGIPLESGKVLSSLATFVILEEPIYSLPESISVFFQTKVSLDRIATFLRLNDIDSTAINKSSQGSSETAIEIINGNFVWDGNLSSDPTLKDINIRVNHGMRVAVCGTVGSGKSSLLSCILGEVFKVSGSVKVEGSKAYVAQSPWIQSGKIEDNILFGREMDRERYEKVLEPCSLKKDLEVLSFGDQMVIGERGINFSHGQKQRIQIARALYQDADIYLFDDPFSAVDAHTGSHLFKECILKFLDSKTVVYITHQLEFLPTADLILVLRDGRITQVGKYNDILNCGSHFMELVGAHKEALSSIDSIENAADQEQKNSSNRNTTGIQMDKTDDIGTQLAQLVQEEERVQGRVGFSVYWTYLTTAYGGALVPFILFAQVIFQVLQIGSNYWMAWASPVSASDPSPVTGSTLIIVYVALVFGCSLCILARGLMVATVAYKSATLLFHKMHLSIFRSPMSFFDSTPSGRILTRASADQSVVDMEIPNEIGSFVYAVINILGTIIVMSQCAWQVIIIFIPVTGMCIWLQQYYLPSAREMARLDGVCKGPVIQNFAETISGSATIRSFDQQRRFQDMNLKLNDNFARPKFHDAAAIEWLGIRLDMLSCLTFAAFLIFLISIPEGTIDPSIAGVAATYGLTLNNLQGWLTWTLSNLENKIISVERIFQYSSIPSESSLVIESNRFDDQWPSKGEVDMRHLQVRYAPHMPLVLRGLTCTFKGGKKTGIVGRTGSGKSTLIQTLFRLVEPTAGQILIDGIDISTIGLHDLRSRLSIIPQDPTMFEGTIRSNIDPLEEYTDDNIWEALDKCQLGDEVRSKEWKLESPVAENGENWSVGQRQLVCLGRVLLKKTKILVLDEATASVDPATDGMIQQTLKQNFNDSTVITIAHRITSVLDSEMVLVLEQGMIDEYDDCEMINRRHLLSLLLSIQHTFKNAQISFAMWSRAMPHIKTFTCYNDQNLAWFLLTSSNLSKAAWGALQKNNTQLMIRSYELGVLFLPSSATQAHAFSCTENGSTSEPKWGARDQTRHRLQNSGTKTPKIYF</sequence>
<evidence type="ECO:0000256" key="13">
    <source>
        <dbReference type="PIRSR" id="PIRSR610347-1"/>
    </source>
</evidence>
<feature type="region of interest" description="Disordered" evidence="16">
    <location>
        <begin position="1037"/>
        <end position="1071"/>
    </location>
</feature>
<keyword evidence="6" id="KW-0677">Repeat</keyword>
<evidence type="ECO:0000256" key="11">
    <source>
        <dbReference type="ARBA" id="ARBA00023136"/>
    </source>
</evidence>
<evidence type="ECO:0000256" key="12">
    <source>
        <dbReference type="ARBA" id="ARBA00034018"/>
    </source>
</evidence>
<keyword evidence="11 17" id="KW-0472">Membrane</keyword>
<dbReference type="InterPro" id="IPR003439">
    <property type="entry name" value="ABC_transporter-like_ATP-bd"/>
</dbReference>
<evidence type="ECO:0000256" key="1">
    <source>
        <dbReference type="ARBA" id="ARBA00004141"/>
    </source>
</evidence>
<feature type="active site" description="Proton donor/acceptor" evidence="13">
    <location>
        <position position="977"/>
    </location>
</feature>
<protein>
    <recommendedName>
        <fullName evidence="3">ABC-type xenobiotic transporter</fullName>
        <ecNumber evidence="3">7.6.2.2</ecNumber>
    </recommendedName>
</protein>
<dbReference type="Proteomes" id="UP000245207">
    <property type="component" value="Unassembled WGS sequence"/>
</dbReference>
<evidence type="ECO:0000256" key="3">
    <source>
        <dbReference type="ARBA" id="ARBA00012191"/>
    </source>
</evidence>
<dbReference type="Pfam" id="PF00664">
    <property type="entry name" value="ABC_membrane"/>
    <property type="match status" value="1"/>
</dbReference>
<dbReference type="GO" id="GO:0016020">
    <property type="term" value="C:membrane"/>
    <property type="evidence" value="ECO:0007669"/>
    <property type="project" value="UniProtKB-SubCell"/>
</dbReference>
<evidence type="ECO:0000256" key="6">
    <source>
        <dbReference type="ARBA" id="ARBA00022737"/>
    </source>
</evidence>
<evidence type="ECO:0000256" key="8">
    <source>
        <dbReference type="ARBA" id="ARBA00022840"/>
    </source>
</evidence>
<evidence type="ECO:0000256" key="4">
    <source>
        <dbReference type="ARBA" id="ARBA00022448"/>
    </source>
</evidence>
<dbReference type="EC" id="7.6.2.2" evidence="3"/>
<dbReference type="AlphaFoldDB" id="A0A2U1QIT1"/>
<feature type="transmembrane region" description="Helical" evidence="17">
    <location>
        <begin position="521"/>
        <end position="539"/>
    </location>
</feature>
<accession>A0A2U1QIT1</accession>
<keyword evidence="9" id="KW-1278">Translocase</keyword>
<keyword evidence="8" id="KW-0067">ATP-binding</keyword>
<comment type="similarity">
    <text evidence="2">Belongs to the ABC transporter superfamily. ABCC family. Conjugate transporter (TC 3.A.1.208) subfamily.</text>
</comment>
<dbReference type="Pfam" id="PF00005">
    <property type="entry name" value="ABC_tran"/>
    <property type="match status" value="2"/>
</dbReference>
<dbReference type="GO" id="GO:0016887">
    <property type="term" value="F:ATP hydrolysis activity"/>
    <property type="evidence" value="ECO:0007669"/>
    <property type="project" value="InterPro"/>
</dbReference>
<dbReference type="EMBL" id="PKPP01000094">
    <property type="protein sequence ID" value="PWA97916.1"/>
    <property type="molecule type" value="Genomic_DNA"/>
</dbReference>
<feature type="transmembrane region" description="Helical" evidence="17">
    <location>
        <begin position="446"/>
        <end position="472"/>
    </location>
</feature>
<dbReference type="SMART" id="SM00382">
    <property type="entry name" value="AAA"/>
    <property type="match status" value="2"/>
</dbReference>
<name>A0A2U1QIT1_ARTAN</name>
<dbReference type="PROSITE" id="PS00211">
    <property type="entry name" value="ABC_TRANSPORTER_1"/>
    <property type="match status" value="1"/>
</dbReference>
<dbReference type="PROSITE" id="PS50893">
    <property type="entry name" value="ABC_TRANSPORTER_2"/>
    <property type="match status" value="2"/>
</dbReference>
<feature type="domain" description="ABC transporter" evidence="18">
    <location>
        <begin position="726"/>
        <end position="958"/>
    </location>
</feature>
<dbReference type="GO" id="GO:0005634">
    <property type="term" value="C:nucleus"/>
    <property type="evidence" value="ECO:0007669"/>
    <property type="project" value="InterPro"/>
</dbReference>
<evidence type="ECO:0000256" key="10">
    <source>
        <dbReference type="ARBA" id="ARBA00022989"/>
    </source>
</evidence>
<evidence type="ECO:0000256" key="7">
    <source>
        <dbReference type="ARBA" id="ARBA00022741"/>
    </source>
</evidence>
<dbReference type="Gene3D" id="3.40.50.300">
    <property type="entry name" value="P-loop containing nucleotide triphosphate hydrolases"/>
    <property type="match status" value="2"/>
</dbReference>
<proteinExistence type="inferred from homology"/>
<dbReference type="SUPFAM" id="SSF56024">
    <property type="entry name" value="Phospholipase D/nuclease"/>
    <property type="match status" value="1"/>
</dbReference>
<dbReference type="OrthoDB" id="6500128at2759"/>
<dbReference type="FunFam" id="1.20.1560.10:FF:000002">
    <property type="entry name" value="ABC transporter C family member 5"/>
    <property type="match status" value="1"/>
</dbReference>
<dbReference type="Pfam" id="PF06087">
    <property type="entry name" value="Tyr-DNA_phospho"/>
    <property type="match status" value="1"/>
</dbReference>
<dbReference type="FunFam" id="3.40.50.300:FF:000508">
    <property type="entry name" value="ABC transporter C family member 5"/>
    <property type="match status" value="1"/>
</dbReference>
<reference evidence="20 21" key="1">
    <citation type="journal article" date="2018" name="Mol. Plant">
        <title>The genome of Artemisia annua provides insight into the evolution of Asteraceae family and artemisinin biosynthesis.</title>
        <authorList>
            <person name="Shen Q."/>
            <person name="Zhang L."/>
            <person name="Liao Z."/>
            <person name="Wang S."/>
            <person name="Yan T."/>
            <person name="Shi P."/>
            <person name="Liu M."/>
            <person name="Fu X."/>
            <person name="Pan Q."/>
            <person name="Wang Y."/>
            <person name="Lv Z."/>
            <person name="Lu X."/>
            <person name="Zhang F."/>
            <person name="Jiang W."/>
            <person name="Ma Y."/>
            <person name="Chen M."/>
            <person name="Hao X."/>
            <person name="Li L."/>
            <person name="Tang Y."/>
            <person name="Lv G."/>
            <person name="Zhou Y."/>
            <person name="Sun X."/>
            <person name="Brodelius P.E."/>
            <person name="Rose J.K.C."/>
            <person name="Tang K."/>
        </authorList>
    </citation>
    <scope>NUCLEOTIDE SEQUENCE [LARGE SCALE GENOMIC DNA]</scope>
    <source>
        <strain evidence="21">cv. Huhao1</strain>
        <tissue evidence="20">Leaf</tissue>
    </source>
</reference>